<evidence type="ECO:0000313" key="3">
    <source>
        <dbReference type="Proteomes" id="UP000226437"/>
    </source>
</evidence>
<organism evidence="2 3">
    <name type="scientific">Neolewinella marina</name>
    <dbReference type="NCBI Taxonomy" id="438751"/>
    <lineage>
        <taxon>Bacteria</taxon>
        <taxon>Pseudomonadati</taxon>
        <taxon>Bacteroidota</taxon>
        <taxon>Saprospiria</taxon>
        <taxon>Saprospirales</taxon>
        <taxon>Lewinellaceae</taxon>
        <taxon>Neolewinella</taxon>
    </lineage>
</organism>
<dbReference type="EMBL" id="PDLO01000003">
    <property type="protein sequence ID" value="PHK98515.1"/>
    <property type="molecule type" value="Genomic_DNA"/>
</dbReference>
<evidence type="ECO:0000313" key="2">
    <source>
        <dbReference type="EMBL" id="PHK98515.1"/>
    </source>
</evidence>
<protein>
    <submittedName>
        <fullName evidence="2">Damage-inducible protein DinB</fullName>
    </submittedName>
</protein>
<evidence type="ECO:0000259" key="1">
    <source>
        <dbReference type="Pfam" id="PF12867"/>
    </source>
</evidence>
<dbReference type="InterPro" id="IPR024775">
    <property type="entry name" value="DinB-like"/>
</dbReference>
<comment type="caution">
    <text evidence="2">The sequence shown here is derived from an EMBL/GenBank/DDBJ whole genome shotgun (WGS) entry which is preliminary data.</text>
</comment>
<dbReference type="OrthoDB" id="9793216at2"/>
<dbReference type="Gene3D" id="1.20.120.450">
    <property type="entry name" value="dinb family like domain"/>
    <property type="match status" value="1"/>
</dbReference>
<name>A0A2G0CEX4_9BACT</name>
<dbReference type="Proteomes" id="UP000226437">
    <property type="component" value="Unassembled WGS sequence"/>
</dbReference>
<feature type="domain" description="DinB-like" evidence="1">
    <location>
        <begin position="32"/>
        <end position="170"/>
    </location>
</feature>
<dbReference type="AlphaFoldDB" id="A0A2G0CEX4"/>
<keyword evidence="3" id="KW-1185">Reference proteome</keyword>
<sequence length="176" mass="19806">MTVTDLSASEYAPFYAGYVDLVPPGITLRTALDDSAAGLAEYLNEVSEGGEDYSYAPGKWTIKQTLQHIIDSERVFAYRALRLGRHDATPLPGFEQDDYVAWADLSRREFRRMITEFEMIRKTTIALYNGFGEEDLKFQGTVSGGTVSGGPMSCRALGFIICGHTYHHLKLFRERY</sequence>
<dbReference type="RefSeq" id="WP_099106125.1">
    <property type="nucleotide sequence ID" value="NZ_JAATJF010000001.1"/>
</dbReference>
<accession>A0A2G0CEX4</accession>
<gene>
    <name evidence="2" type="ORF">CGL56_08540</name>
</gene>
<dbReference type="SUPFAM" id="SSF109854">
    <property type="entry name" value="DinB/YfiT-like putative metalloenzymes"/>
    <property type="match status" value="1"/>
</dbReference>
<proteinExistence type="predicted"/>
<reference evidence="2 3" key="1">
    <citation type="submission" date="2017-10" db="EMBL/GenBank/DDBJ databases">
        <title>The draft genome sequence of Lewinella marina KCTC 32374.</title>
        <authorList>
            <person name="Wang K."/>
        </authorList>
    </citation>
    <scope>NUCLEOTIDE SEQUENCE [LARGE SCALE GENOMIC DNA]</scope>
    <source>
        <strain evidence="2 3">MKG-38</strain>
    </source>
</reference>
<dbReference type="Pfam" id="PF12867">
    <property type="entry name" value="DinB_2"/>
    <property type="match status" value="1"/>
</dbReference>
<dbReference type="InterPro" id="IPR034660">
    <property type="entry name" value="DinB/YfiT-like"/>
</dbReference>